<dbReference type="AlphaFoldDB" id="A0A804QHV3"/>
<keyword evidence="2" id="KW-1185">Reference proteome</keyword>
<reference evidence="1" key="2">
    <citation type="submission" date="2019-07" db="EMBL/GenBank/DDBJ databases">
        <authorList>
            <person name="Seetharam A."/>
            <person name="Woodhouse M."/>
            <person name="Cannon E."/>
        </authorList>
    </citation>
    <scope>NUCLEOTIDE SEQUENCE [LARGE SCALE GENOMIC DNA]</scope>
    <source>
        <strain evidence="1">cv. B73</strain>
    </source>
</reference>
<dbReference type="Proteomes" id="UP000007305">
    <property type="component" value="Chromosome 7"/>
</dbReference>
<dbReference type="Gramene" id="Zm00001eb329260_T001">
    <property type="protein sequence ID" value="Zm00001eb329260_P001"/>
    <property type="gene ID" value="Zm00001eb329260"/>
</dbReference>
<accession>A0A804QHV3</accession>
<protein>
    <submittedName>
        <fullName evidence="1">Uncharacterized protein</fullName>
    </submittedName>
</protein>
<name>A0A804QHV3_MAIZE</name>
<reference evidence="2" key="1">
    <citation type="submission" date="2015-12" db="EMBL/GenBank/DDBJ databases">
        <title>Update maize B73 reference genome by single molecule sequencing technologies.</title>
        <authorList>
            <consortium name="Maize Genome Sequencing Project"/>
            <person name="Ware D."/>
        </authorList>
    </citation>
    <scope>NUCLEOTIDE SEQUENCE [LARGE SCALE GENOMIC DNA]</scope>
    <source>
        <strain evidence="2">cv. B73</strain>
    </source>
</reference>
<sequence length="75" mass="8557">MSQEPRLFNEGYGFGSRGTPRDFTQEQLDCAKHAIKSAVLMNLESRAQVTCLFLVIVLQRDITTIIEECNRQPQL</sequence>
<evidence type="ECO:0000313" key="1">
    <source>
        <dbReference type="EnsemblPlants" id="Zm00001eb329260_P001"/>
    </source>
</evidence>
<dbReference type="InParanoid" id="A0A804QHV3"/>
<proteinExistence type="predicted"/>
<reference evidence="1" key="3">
    <citation type="submission" date="2021-05" db="UniProtKB">
        <authorList>
            <consortium name="EnsemblPlants"/>
        </authorList>
    </citation>
    <scope>IDENTIFICATION</scope>
    <source>
        <strain evidence="1">cv. B73</strain>
    </source>
</reference>
<evidence type="ECO:0000313" key="2">
    <source>
        <dbReference type="Proteomes" id="UP000007305"/>
    </source>
</evidence>
<organism evidence="1 2">
    <name type="scientific">Zea mays</name>
    <name type="common">Maize</name>
    <dbReference type="NCBI Taxonomy" id="4577"/>
    <lineage>
        <taxon>Eukaryota</taxon>
        <taxon>Viridiplantae</taxon>
        <taxon>Streptophyta</taxon>
        <taxon>Embryophyta</taxon>
        <taxon>Tracheophyta</taxon>
        <taxon>Spermatophyta</taxon>
        <taxon>Magnoliopsida</taxon>
        <taxon>Liliopsida</taxon>
        <taxon>Poales</taxon>
        <taxon>Poaceae</taxon>
        <taxon>PACMAD clade</taxon>
        <taxon>Panicoideae</taxon>
        <taxon>Andropogonodae</taxon>
        <taxon>Andropogoneae</taxon>
        <taxon>Tripsacinae</taxon>
        <taxon>Zea</taxon>
    </lineage>
</organism>
<dbReference type="EnsemblPlants" id="Zm00001eb329260_T001">
    <property type="protein sequence ID" value="Zm00001eb329260_P001"/>
    <property type="gene ID" value="Zm00001eb329260"/>
</dbReference>